<evidence type="ECO:0000313" key="5">
    <source>
        <dbReference type="Proteomes" id="UP000481153"/>
    </source>
</evidence>
<dbReference type="CDD" id="cd02440">
    <property type="entry name" value="AdoMet_MTases"/>
    <property type="match status" value="1"/>
</dbReference>
<dbReference type="Pfam" id="PF13649">
    <property type="entry name" value="Methyltransf_25"/>
    <property type="match status" value="1"/>
</dbReference>
<keyword evidence="2" id="KW-0808">Transferase</keyword>
<dbReference type="InterPro" id="IPR029063">
    <property type="entry name" value="SAM-dependent_MTases_sf"/>
</dbReference>
<protein>
    <recommendedName>
        <fullName evidence="3">Methyltransferase domain-containing protein</fullName>
    </recommendedName>
</protein>
<dbReference type="PANTHER" id="PTHR43861">
    <property type="entry name" value="TRANS-ACONITATE 2-METHYLTRANSFERASE-RELATED"/>
    <property type="match status" value="1"/>
</dbReference>
<evidence type="ECO:0000259" key="3">
    <source>
        <dbReference type="Pfam" id="PF13649"/>
    </source>
</evidence>
<keyword evidence="1" id="KW-0489">Methyltransferase</keyword>
<comment type="caution">
    <text evidence="4">The sequence shown here is derived from an EMBL/GenBank/DDBJ whole genome shotgun (WGS) entry which is preliminary data.</text>
</comment>
<feature type="domain" description="Methyltransferase" evidence="3">
    <location>
        <begin position="45"/>
        <end position="139"/>
    </location>
</feature>
<accession>A0A6G0XMS3</accession>
<dbReference type="Gene3D" id="1.10.150.290">
    <property type="entry name" value="S-adenosyl-L-methionine-dependent methyltransferases"/>
    <property type="match status" value="1"/>
</dbReference>
<reference evidence="4 5" key="1">
    <citation type="submission" date="2019-07" db="EMBL/GenBank/DDBJ databases">
        <title>Genomics analysis of Aphanomyces spp. identifies a new class of oomycete effector associated with host adaptation.</title>
        <authorList>
            <person name="Gaulin E."/>
        </authorList>
    </citation>
    <scope>NUCLEOTIDE SEQUENCE [LARGE SCALE GENOMIC DNA]</scope>
    <source>
        <strain evidence="4 5">ATCC 201684</strain>
    </source>
</reference>
<name>A0A6G0XMS3_9STRA</name>
<dbReference type="GO" id="GO:0030798">
    <property type="term" value="F:trans-aconitate 2-methyltransferase activity"/>
    <property type="evidence" value="ECO:0007669"/>
    <property type="project" value="InterPro"/>
</dbReference>
<evidence type="ECO:0000256" key="1">
    <source>
        <dbReference type="ARBA" id="ARBA00022603"/>
    </source>
</evidence>
<evidence type="ECO:0000256" key="2">
    <source>
        <dbReference type="ARBA" id="ARBA00022679"/>
    </source>
</evidence>
<organism evidence="4 5">
    <name type="scientific">Aphanomyces euteiches</name>
    <dbReference type="NCBI Taxonomy" id="100861"/>
    <lineage>
        <taxon>Eukaryota</taxon>
        <taxon>Sar</taxon>
        <taxon>Stramenopiles</taxon>
        <taxon>Oomycota</taxon>
        <taxon>Saprolegniomycetes</taxon>
        <taxon>Saprolegniales</taxon>
        <taxon>Verrucalvaceae</taxon>
        <taxon>Aphanomyces</taxon>
    </lineage>
</organism>
<dbReference type="InterPro" id="IPR041698">
    <property type="entry name" value="Methyltransf_25"/>
</dbReference>
<evidence type="ECO:0000313" key="4">
    <source>
        <dbReference type="EMBL" id="KAF0741760.1"/>
    </source>
</evidence>
<keyword evidence="5" id="KW-1185">Reference proteome</keyword>
<gene>
    <name evidence="4" type="ORF">Ae201684_003130</name>
</gene>
<dbReference type="SUPFAM" id="SSF53335">
    <property type="entry name" value="S-adenosyl-L-methionine-dependent methyltransferases"/>
    <property type="match status" value="1"/>
</dbReference>
<dbReference type="GO" id="GO:0032259">
    <property type="term" value="P:methylation"/>
    <property type="evidence" value="ECO:0007669"/>
    <property type="project" value="UniProtKB-KW"/>
</dbReference>
<dbReference type="EMBL" id="VJMJ01000035">
    <property type="protein sequence ID" value="KAF0741760.1"/>
    <property type="molecule type" value="Genomic_DNA"/>
</dbReference>
<dbReference type="InterPro" id="IPR023149">
    <property type="entry name" value="Trans_acon_MeTrfase_C"/>
</dbReference>
<sequence>MVGNTVQRALRQWTPTHYTKFGSQRLRPALDLLQMVQVPSSATRVVDLGCGPGNVTPFLQEPFPDAVIECVDASESMLAAAKESHQGCPDIEYTLANFESFEPTEPVDVIYSNAALHWVSFDVHRTLLPRLLSFLKPGGVLAFQMPDTRKQPSHVLMGKAALDLGLDVSSVRWVTNEVDSDAYYKLLSPLATDIHLWSTNYTYILPTTTSNVHPVVDFVSSTGLAPYVDALSADDRPRYMEKYSELIAQAYPTQDDGVVLAPYNRFFCVVTK</sequence>
<dbReference type="AlphaFoldDB" id="A0A6G0XMS3"/>
<dbReference type="PANTHER" id="PTHR43861:SF1">
    <property type="entry name" value="TRANS-ACONITATE 2-METHYLTRANSFERASE"/>
    <property type="match status" value="1"/>
</dbReference>
<proteinExistence type="predicted"/>
<dbReference type="VEuPathDB" id="FungiDB:AeMF1_019913"/>
<dbReference type="Gene3D" id="3.40.50.150">
    <property type="entry name" value="Vaccinia Virus protein VP39"/>
    <property type="match status" value="1"/>
</dbReference>
<dbReference type="Proteomes" id="UP000481153">
    <property type="component" value="Unassembled WGS sequence"/>
</dbReference>